<sequence>MELQTLRNFIEIADQGNITAAARTLGISQPALSRQLKDLEKELGVKLLVRGNRHVSLTEDGTYLLNRARELTAIAERTKNNLQGKHTLGGDLYIGAGETSAKRLMLQVSQSLRHQYPSLHVHVTYGSEDSLIANLEAGMYDFILRPGKEQPQYESLLLPVRDAWGILMTTDDPLTDNLLITPNDLTDSELIFPRATHIRNAYEHWLGQGLDPANIVGTYDLTADALGMTTVGLGRALCLEYLATQTSNTSLTFRPLAPALADPITLVWKRDRELSRIAQRFLGLVHEAVDNQKNSKLTRN</sequence>
<dbReference type="EMBL" id="MSSM01000021">
    <property type="protein sequence ID" value="RXT22578.1"/>
    <property type="molecule type" value="Genomic_DNA"/>
</dbReference>
<dbReference type="RefSeq" id="WP_129302077.1">
    <property type="nucleotide sequence ID" value="NZ_CP074378.1"/>
</dbReference>
<dbReference type="InterPro" id="IPR000847">
    <property type="entry name" value="LysR_HTH_N"/>
</dbReference>
<evidence type="ECO:0000313" key="8">
    <source>
        <dbReference type="Proteomes" id="UP000290475"/>
    </source>
</evidence>
<keyword evidence="4" id="KW-0804">Transcription</keyword>
<dbReference type="EMBL" id="CP107523">
    <property type="protein sequence ID" value="UYN57763.1"/>
    <property type="molecule type" value="Genomic_DNA"/>
</dbReference>
<keyword evidence="9" id="KW-1185">Reference proteome</keyword>
<proteinExistence type="inferred from homology"/>
<evidence type="ECO:0000313" key="9">
    <source>
        <dbReference type="Proteomes" id="UP001164790"/>
    </source>
</evidence>
<organism evidence="6 8">
    <name type="scientific">Lacticaseibacillus chiayiensis</name>
    <dbReference type="NCBI Taxonomy" id="2100821"/>
    <lineage>
        <taxon>Bacteria</taxon>
        <taxon>Bacillati</taxon>
        <taxon>Bacillota</taxon>
        <taxon>Bacilli</taxon>
        <taxon>Lactobacillales</taxon>
        <taxon>Lactobacillaceae</taxon>
        <taxon>Lacticaseibacillus</taxon>
    </lineage>
</organism>
<name>A0A4Q1TWE0_9LACO</name>
<dbReference type="GO" id="GO:0003677">
    <property type="term" value="F:DNA binding"/>
    <property type="evidence" value="ECO:0007669"/>
    <property type="project" value="UniProtKB-KW"/>
</dbReference>
<evidence type="ECO:0000313" key="6">
    <source>
        <dbReference type="EMBL" id="RXT22578.1"/>
    </source>
</evidence>
<dbReference type="Gene3D" id="1.10.10.10">
    <property type="entry name" value="Winged helix-like DNA-binding domain superfamily/Winged helix DNA-binding domain"/>
    <property type="match status" value="1"/>
</dbReference>
<gene>
    <name evidence="6" type="ORF">BVJ53_08670</name>
    <name evidence="7" type="ORF">OFW50_06770</name>
</gene>
<dbReference type="PROSITE" id="PS50931">
    <property type="entry name" value="HTH_LYSR"/>
    <property type="match status" value="1"/>
</dbReference>
<keyword evidence="2" id="KW-0805">Transcription regulation</keyword>
<dbReference type="Pfam" id="PF03466">
    <property type="entry name" value="LysR_substrate"/>
    <property type="match status" value="1"/>
</dbReference>
<protein>
    <submittedName>
        <fullName evidence="6">LysR family transcriptional regulator</fullName>
    </submittedName>
</protein>
<evidence type="ECO:0000256" key="1">
    <source>
        <dbReference type="ARBA" id="ARBA00009437"/>
    </source>
</evidence>
<dbReference type="FunFam" id="1.10.10.10:FF:000001">
    <property type="entry name" value="LysR family transcriptional regulator"/>
    <property type="match status" value="1"/>
</dbReference>
<dbReference type="InterPro" id="IPR050950">
    <property type="entry name" value="HTH-type_LysR_regulators"/>
</dbReference>
<dbReference type="CDD" id="cd05466">
    <property type="entry name" value="PBP2_LTTR_substrate"/>
    <property type="match status" value="1"/>
</dbReference>
<dbReference type="PRINTS" id="PR00039">
    <property type="entry name" value="HTHLYSR"/>
</dbReference>
<reference evidence="6 8" key="1">
    <citation type="submission" date="2017-01" db="EMBL/GenBank/DDBJ databases">
        <title>Lactobacillus chiayiensis sp. nov., a lactic acid bacterium isolated from compost.</title>
        <authorList>
            <person name="Huang C.-H."/>
        </authorList>
    </citation>
    <scope>NUCLEOTIDE SEQUENCE [LARGE SCALE GENOMIC DNA]</scope>
    <source>
        <strain evidence="8">chh01</strain>
        <strain evidence="6">Chh01</strain>
    </source>
</reference>
<dbReference type="InterPro" id="IPR036388">
    <property type="entry name" value="WH-like_DNA-bd_sf"/>
</dbReference>
<evidence type="ECO:0000256" key="4">
    <source>
        <dbReference type="ARBA" id="ARBA00023163"/>
    </source>
</evidence>
<dbReference type="GO" id="GO:0003700">
    <property type="term" value="F:DNA-binding transcription factor activity"/>
    <property type="evidence" value="ECO:0007669"/>
    <property type="project" value="InterPro"/>
</dbReference>
<dbReference type="PANTHER" id="PTHR30419:SF8">
    <property type="entry name" value="NITROGEN ASSIMILATION TRANSCRIPTIONAL ACTIVATOR-RELATED"/>
    <property type="match status" value="1"/>
</dbReference>
<evidence type="ECO:0000256" key="2">
    <source>
        <dbReference type="ARBA" id="ARBA00023015"/>
    </source>
</evidence>
<dbReference type="InterPro" id="IPR005119">
    <property type="entry name" value="LysR_subst-bd"/>
</dbReference>
<dbReference type="InterPro" id="IPR036390">
    <property type="entry name" value="WH_DNA-bd_sf"/>
</dbReference>
<dbReference type="Proteomes" id="UP001164790">
    <property type="component" value="Chromosome"/>
</dbReference>
<dbReference type="GO" id="GO:0005829">
    <property type="term" value="C:cytosol"/>
    <property type="evidence" value="ECO:0007669"/>
    <property type="project" value="TreeGrafter"/>
</dbReference>
<dbReference type="SUPFAM" id="SSF53850">
    <property type="entry name" value="Periplasmic binding protein-like II"/>
    <property type="match status" value="1"/>
</dbReference>
<comment type="similarity">
    <text evidence="1">Belongs to the LysR transcriptional regulatory family.</text>
</comment>
<dbReference type="SUPFAM" id="SSF46785">
    <property type="entry name" value="Winged helix' DNA-binding domain"/>
    <property type="match status" value="1"/>
</dbReference>
<evidence type="ECO:0000259" key="5">
    <source>
        <dbReference type="PROSITE" id="PS50931"/>
    </source>
</evidence>
<reference evidence="7" key="2">
    <citation type="submission" date="2022-10" db="EMBL/GenBank/DDBJ databases">
        <title>Comparative genomic analysis and in-vitro probiotic properties of the potential probiotic L. chiayiensis AACE 3.</title>
        <authorList>
            <person name="Kang X."/>
        </authorList>
    </citation>
    <scope>NUCLEOTIDE SEQUENCE</scope>
    <source>
        <strain evidence="7">AACE 3</strain>
    </source>
</reference>
<dbReference type="Gene3D" id="3.40.190.290">
    <property type="match status" value="1"/>
</dbReference>
<keyword evidence="3" id="KW-0238">DNA-binding</keyword>
<dbReference type="Pfam" id="PF00126">
    <property type="entry name" value="HTH_1"/>
    <property type="match status" value="1"/>
</dbReference>
<feature type="domain" description="HTH lysR-type" evidence="5">
    <location>
        <begin position="1"/>
        <end position="58"/>
    </location>
</feature>
<dbReference type="AlphaFoldDB" id="A0A4Q1TWE0"/>
<evidence type="ECO:0000256" key="3">
    <source>
        <dbReference type="ARBA" id="ARBA00023125"/>
    </source>
</evidence>
<accession>A0A4Q1TWE0</accession>
<evidence type="ECO:0000313" key="7">
    <source>
        <dbReference type="EMBL" id="UYN57763.1"/>
    </source>
</evidence>
<dbReference type="PANTHER" id="PTHR30419">
    <property type="entry name" value="HTH-TYPE TRANSCRIPTIONAL REGULATOR YBHD"/>
    <property type="match status" value="1"/>
</dbReference>
<dbReference type="Proteomes" id="UP000290475">
    <property type="component" value="Unassembled WGS sequence"/>
</dbReference>